<proteinExistence type="predicted"/>
<dbReference type="VEuPathDB" id="FungiDB:VP01_9394g1"/>
<evidence type="ECO:0000313" key="1">
    <source>
        <dbReference type="EMBL" id="KNZ44231.1"/>
    </source>
</evidence>
<gene>
    <name evidence="1" type="ORF">VP01_9394g1</name>
</gene>
<dbReference type="EMBL" id="LAVV01015042">
    <property type="protein sequence ID" value="KNZ44231.1"/>
    <property type="molecule type" value="Genomic_DNA"/>
</dbReference>
<keyword evidence="2" id="KW-1185">Reference proteome</keyword>
<protein>
    <submittedName>
        <fullName evidence="1">Uncharacterized protein</fullName>
    </submittedName>
</protein>
<name>A0A0L6U6U6_9BASI</name>
<dbReference type="Proteomes" id="UP000037035">
    <property type="component" value="Unassembled WGS sequence"/>
</dbReference>
<dbReference type="AlphaFoldDB" id="A0A0L6U6U6"/>
<reference evidence="1 2" key="1">
    <citation type="submission" date="2015-08" db="EMBL/GenBank/DDBJ databases">
        <title>Next Generation Sequencing and Analysis of the Genome of Puccinia sorghi L Schw, the Causal Agent of Maize Common Rust.</title>
        <authorList>
            <person name="Rochi L."/>
            <person name="Burguener G."/>
            <person name="Darino M."/>
            <person name="Turjanski A."/>
            <person name="Kreff E."/>
            <person name="Dieguez M.J."/>
            <person name="Sacco F."/>
        </authorList>
    </citation>
    <scope>NUCLEOTIDE SEQUENCE [LARGE SCALE GENOMIC DNA]</scope>
    <source>
        <strain evidence="1 2">RO10H11247</strain>
    </source>
</reference>
<sequence>MVFVAHAPAIKVAAICMSLQGHSQEFICISLGHTISQQ</sequence>
<organism evidence="1 2">
    <name type="scientific">Puccinia sorghi</name>
    <dbReference type="NCBI Taxonomy" id="27349"/>
    <lineage>
        <taxon>Eukaryota</taxon>
        <taxon>Fungi</taxon>
        <taxon>Dikarya</taxon>
        <taxon>Basidiomycota</taxon>
        <taxon>Pucciniomycotina</taxon>
        <taxon>Pucciniomycetes</taxon>
        <taxon>Pucciniales</taxon>
        <taxon>Pucciniaceae</taxon>
        <taxon>Puccinia</taxon>
    </lineage>
</organism>
<accession>A0A0L6U6U6</accession>
<evidence type="ECO:0000313" key="2">
    <source>
        <dbReference type="Proteomes" id="UP000037035"/>
    </source>
</evidence>
<comment type="caution">
    <text evidence="1">The sequence shown here is derived from an EMBL/GenBank/DDBJ whole genome shotgun (WGS) entry which is preliminary data.</text>
</comment>